<protein>
    <submittedName>
        <fullName evidence="1">Uncharacterized protein</fullName>
    </submittedName>
</protein>
<name>A0A2P2QVW6_RHIMU</name>
<accession>A0A2P2QVW6</accession>
<organism evidence="1">
    <name type="scientific">Rhizophora mucronata</name>
    <name type="common">Asiatic mangrove</name>
    <dbReference type="NCBI Taxonomy" id="61149"/>
    <lineage>
        <taxon>Eukaryota</taxon>
        <taxon>Viridiplantae</taxon>
        <taxon>Streptophyta</taxon>
        <taxon>Embryophyta</taxon>
        <taxon>Tracheophyta</taxon>
        <taxon>Spermatophyta</taxon>
        <taxon>Magnoliopsida</taxon>
        <taxon>eudicotyledons</taxon>
        <taxon>Gunneridae</taxon>
        <taxon>Pentapetalae</taxon>
        <taxon>rosids</taxon>
        <taxon>fabids</taxon>
        <taxon>Malpighiales</taxon>
        <taxon>Rhizophoraceae</taxon>
        <taxon>Rhizophora</taxon>
    </lineage>
</organism>
<dbReference type="EMBL" id="GGEC01090675">
    <property type="protein sequence ID" value="MBX71159.1"/>
    <property type="molecule type" value="Transcribed_RNA"/>
</dbReference>
<proteinExistence type="predicted"/>
<sequence length="35" mass="3755">MLAGLICPCPPPPKKQRVVGFNVGQFPMKLTVVST</sequence>
<reference evidence="1" key="1">
    <citation type="submission" date="2018-02" db="EMBL/GenBank/DDBJ databases">
        <title>Rhizophora mucronata_Transcriptome.</title>
        <authorList>
            <person name="Meera S.P."/>
            <person name="Sreeshan A."/>
            <person name="Augustine A."/>
        </authorList>
    </citation>
    <scope>NUCLEOTIDE SEQUENCE</scope>
    <source>
        <tissue evidence="1">Leaf</tissue>
    </source>
</reference>
<dbReference type="AlphaFoldDB" id="A0A2P2QVW6"/>
<evidence type="ECO:0000313" key="1">
    <source>
        <dbReference type="EMBL" id="MBX71159.1"/>
    </source>
</evidence>